<evidence type="ECO:0000256" key="13">
    <source>
        <dbReference type="SAM" id="SignalP"/>
    </source>
</evidence>
<evidence type="ECO:0000256" key="11">
    <source>
        <dbReference type="HAMAP-Rule" id="MF_01145"/>
    </source>
</evidence>
<keyword evidence="7 11" id="KW-0472">Membrane</keyword>
<dbReference type="GO" id="GO:0006457">
    <property type="term" value="P:protein folding"/>
    <property type="evidence" value="ECO:0007669"/>
    <property type="project" value="UniProtKB-UniRule"/>
</dbReference>
<dbReference type="PANTHER" id="PTHR47245">
    <property type="entry name" value="PEPTIDYLPROLYL ISOMERASE"/>
    <property type="match status" value="1"/>
</dbReference>
<dbReference type="Pfam" id="PF00639">
    <property type="entry name" value="Rotamase"/>
    <property type="match status" value="1"/>
</dbReference>
<evidence type="ECO:0000256" key="7">
    <source>
        <dbReference type="ARBA" id="ARBA00023136"/>
    </source>
</evidence>
<evidence type="ECO:0000256" key="8">
    <source>
        <dbReference type="ARBA" id="ARBA00023139"/>
    </source>
</evidence>
<dbReference type="GO" id="GO:0005886">
    <property type="term" value="C:plasma membrane"/>
    <property type="evidence" value="ECO:0007669"/>
    <property type="project" value="UniProtKB-SubCell"/>
</dbReference>
<evidence type="ECO:0000313" key="16">
    <source>
        <dbReference type="Proteomes" id="UP000321491"/>
    </source>
</evidence>
<keyword evidence="8 11" id="KW-0564">Palmitate</keyword>
<keyword evidence="10 11" id="KW-0449">Lipoprotein</keyword>
<dbReference type="InterPro" id="IPR023059">
    <property type="entry name" value="Foldase_PrsA"/>
</dbReference>
<evidence type="ECO:0000259" key="14">
    <source>
        <dbReference type="PROSITE" id="PS50198"/>
    </source>
</evidence>
<evidence type="ECO:0000256" key="1">
    <source>
        <dbReference type="ARBA" id="ARBA00000971"/>
    </source>
</evidence>
<dbReference type="Proteomes" id="UP000321491">
    <property type="component" value="Unassembled WGS sequence"/>
</dbReference>
<feature type="coiled-coil region" evidence="12">
    <location>
        <begin position="226"/>
        <end position="264"/>
    </location>
</feature>
<evidence type="ECO:0000256" key="9">
    <source>
        <dbReference type="ARBA" id="ARBA00023235"/>
    </source>
</evidence>
<dbReference type="PANTHER" id="PTHR47245:SF1">
    <property type="entry name" value="FOLDASE PROTEIN PRSA"/>
    <property type="match status" value="1"/>
</dbReference>
<dbReference type="SUPFAM" id="SSF109998">
    <property type="entry name" value="Triger factor/SurA peptide-binding domain-like"/>
    <property type="match status" value="1"/>
</dbReference>
<dbReference type="InterPro" id="IPR050245">
    <property type="entry name" value="PrsA_foldase"/>
</dbReference>
<accession>A0A511UVT7</accession>
<evidence type="ECO:0000256" key="4">
    <source>
        <dbReference type="ARBA" id="ARBA00022475"/>
    </source>
</evidence>
<comment type="subcellular location">
    <subcellularLocation>
        <location evidence="2 11">Cell membrane</location>
        <topology evidence="2 11">Lipid-anchor</topology>
    </subcellularLocation>
</comment>
<dbReference type="PROSITE" id="PS50198">
    <property type="entry name" value="PPIC_PPIASE_2"/>
    <property type="match status" value="1"/>
</dbReference>
<evidence type="ECO:0000256" key="5">
    <source>
        <dbReference type="ARBA" id="ARBA00022729"/>
    </source>
</evidence>
<sequence>MKKLAIAATISAGVLLFSGCSNSGDVIVKSKSGDITKEEFYTEMKDQIGANVLQQMMLAKILEDKFEVDDKEVDKEVKQMKDEMGDQFDLVLQQQGIKDEDQLREQIRISMLYEEAMFGDVKITDEELKEQFERMKTELKASHILVADEKEAKDIKKQLDEGADFKKLAKEHSTDGSAENGGDLGWFSTGDMVPEFEDQAYSMKKGEISEPVKSQFGYHIILLKDKRKKEEDIGNFEDNKDMIENDLKNKKVDTEAKLKELLEQAEIDVKDEQFKDLFNMDQQNAQG</sequence>
<comment type="function">
    <text evidence="11">Plays a major role in protein secretion by helping the post-translocational extracellular folding of several secreted proteins.</text>
</comment>
<evidence type="ECO:0000313" key="15">
    <source>
        <dbReference type="EMBL" id="GEN30729.1"/>
    </source>
</evidence>
<dbReference type="SUPFAM" id="SSF54534">
    <property type="entry name" value="FKBP-like"/>
    <property type="match status" value="1"/>
</dbReference>
<comment type="catalytic activity">
    <reaction evidence="1 11">
        <text>[protein]-peptidylproline (omega=180) = [protein]-peptidylproline (omega=0)</text>
        <dbReference type="Rhea" id="RHEA:16237"/>
        <dbReference type="Rhea" id="RHEA-COMP:10747"/>
        <dbReference type="Rhea" id="RHEA-COMP:10748"/>
        <dbReference type="ChEBI" id="CHEBI:83833"/>
        <dbReference type="ChEBI" id="CHEBI:83834"/>
        <dbReference type="EC" id="5.2.1.8"/>
    </reaction>
</comment>
<name>A0A511UVT7_9BACI</name>
<comment type="similarity">
    <text evidence="3 11">Belongs to the PrsA family.</text>
</comment>
<comment type="caution">
    <text evidence="15">The sequence shown here is derived from an EMBL/GenBank/DDBJ whole genome shotgun (WGS) entry which is preliminary data.</text>
</comment>
<keyword evidence="9 11" id="KW-0413">Isomerase</keyword>
<protein>
    <recommendedName>
        <fullName evidence="11">Foldase protein PrsA</fullName>
        <ecNumber evidence="11">5.2.1.8</ecNumber>
    </recommendedName>
</protein>
<evidence type="ECO:0000256" key="6">
    <source>
        <dbReference type="ARBA" id="ARBA00023110"/>
    </source>
</evidence>
<keyword evidence="5 11" id="KW-0732">Signal</keyword>
<dbReference type="InterPro" id="IPR000297">
    <property type="entry name" value="PPIase_PpiC"/>
</dbReference>
<reference evidence="15 16" key="1">
    <citation type="submission" date="2019-07" db="EMBL/GenBank/DDBJ databases">
        <title>Whole genome shotgun sequence of Cerasibacillus quisquiliarum NBRC 102429.</title>
        <authorList>
            <person name="Hosoyama A."/>
            <person name="Uohara A."/>
            <person name="Ohji S."/>
            <person name="Ichikawa N."/>
        </authorList>
    </citation>
    <scope>NUCLEOTIDE SEQUENCE [LARGE SCALE GENOMIC DNA]</scope>
    <source>
        <strain evidence="15 16">NBRC 102429</strain>
    </source>
</reference>
<evidence type="ECO:0000256" key="12">
    <source>
        <dbReference type="SAM" id="Coils"/>
    </source>
</evidence>
<dbReference type="RefSeq" id="WP_146936258.1">
    <property type="nucleotide sequence ID" value="NZ_BJXW01000009.1"/>
</dbReference>
<dbReference type="EMBL" id="BJXW01000009">
    <property type="protein sequence ID" value="GEN30729.1"/>
    <property type="molecule type" value="Genomic_DNA"/>
</dbReference>
<keyword evidence="16" id="KW-1185">Reference proteome</keyword>
<dbReference type="InterPro" id="IPR027304">
    <property type="entry name" value="Trigger_fact/SurA_dom_sf"/>
</dbReference>
<dbReference type="HAMAP" id="MF_01145">
    <property type="entry name" value="Foldase_PrsA"/>
    <property type="match status" value="1"/>
</dbReference>
<evidence type="ECO:0000256" key="10">
    <source>
        <dbReference type="ARBA" id="ARBA00023288"/>
    </source>
</evidence>
<dbReference type="PROSITE" id="PS51257">
    <property type="entry name" value="PROKAR_LIPOPROTEIN"/>
    <property type="match status" value="1"/>
</dbReference>
<dbReference type="Gene3D" id="3.10.50.40">
    <property type="match status" value="1"/>
</dbReference>
<keyword evidence="4 11" id="KW-1003">Cell membrane</keyword>
<evidence type="ECO:0000256" key="3">
    <source>
        <dbReference type="ARBA" id="ARBA00006071"/>
    </source>
</evidence>
<keyword evidence="12" id="KW-0175">Coiled coil</keyword>
<feature type="signal peptide" evidence="13">
    <location>
        <begin position="1"/>
        <end position="23"/>
    </location>
</feature>
<dbReference type="EC" id="5.2.1.8" evidence="11"/>
<keyword evidence="6 11" id="KW-0697">Rotamase</keyword>
<organism evidence="15 16">
    <name type="scientific">Cerasibacillus quisquiliarum</name>
    <dbReference type="NCBI Taxonomy" id="227865"/>
    <lineage>
        <taxon>Bacteria</taxon>
        <taxon>Bacillati</taxon>
        <taxon>Bacillota</taxon>
        <taxon>Bacilli</taxon>
        <taxon>Bacillales</taxon>
        <taxon>Bacillaceae</taxon>
        <taxon>Cerasibacillus</taxon>
    </lineage>
</organism>
<gene>
    <name evidence="15" type="primary">prsA1</name>
    <name evidence="11" type="synonym">prsA</name>
    <name evidence="15" type="ORF">CQU01_09670</name>
</gene>
<feature type="domain" description="PpiC" evidence="14">
    <location>
        <begin position="136"/>
        <end position="225"/>
    </location>
</feature>
<dbReference type="GO" id="GO:0003755">
    <property type="term" value="F:peptidyl-prolyl cis-trans isomerase activity"/>
    <property type="evidence" value="ECO:0007669"/>
    <property type="project" value="UniProtKB-UniRule"/>
</dbReference>
<proteinExistence type="inferred from homology"/>
<dbReference type="AlphaFoldDB" id="A0A511UVT7"/>
<evidence type="ECO:0000256" key="2">
    <source>
        <dbReference type="ARBA" id="ARBA00004193"/>
    </source>
</evidence>
<feature type="chain" id="PRO_5021954733" description="Foldase protein PrsA" evidence="13">
    <location>
        <begin position="24"/>
        <end position="287"/>
    </location>
</feature>
<dbReference type="OrthoDB" id="14196at2"/>
<dbReference type="InterPro" id="IPR046357">
    <property type="entry name" value="PPIase_dom_sf"/>
</dbReference>